<dbReference type="Proteomes" id="UP000188145">
    <property type="component" value="Chromosome"/>
</dbReference>
<dbReference type="InterPro" id="IPR004401">
    <property type="entry name" value="YbaB/EbfC"/>
</dbReference>
<evidence type="ECO:0000313" key="1">
    <source>
        <dbReference type="EMBL" id="AQP47830.1"/>
    </source>
</evidence>
<reference evidence="2" key="1">
    <citation type="submission" date="2017-02" db="EMBL/GenBank/DDBJ databases">
        <title>Tessaracoccus aquaemaris sp. nov., isolated from the intestine of a Korean rockfish, Sebastes schlegelii, in a marine aquaculture pond.</title>
        <authorList>
            <person name="Tak E.J."/>
            <person name="Bae J.-W."/>
        </authorList>
    </citation>
    <scope>NUCLEOTIDE SEQUENCE [LARGE SCALE GENOMIC DNA]</scope>
    <source>
        <strain evidence="2">NSG39</strain>
    </source>
</reference>
<organism evidence="1 2">
    <name type="scientific">Tessaracoccus aquimaris</name>
    <dbReference type="NCBI Taxonomy" id="1332264"/>
    <lineage>
        <taxon>Bacteria</taxon>
        <taxon>Bacillati</taxon>
        <taxon>Actinomycetota</taxon>
        <taxon>Actinomycetes</taxon>
        <taxon>Propionibacteriales</taxon>
        <taxon>Propionibacteriaceae</taxon>
        <taxon>Tessaracoccus</taxon>
    </lineage>
</organism>
<accession>A0A1Q2CP67</accession>
<dbReference type="OrthoDB" id="5188590at2"/>
<dbReference type="EMBL" id="CP019606">
    <property type="protein sequence ID" value="AQP47830.1"/>
    <property type="molecule type" value="Genomic_DNA"/>
</dbReference>
<proteinExistence type="predicted"/>
<dbReference type="InterPro" id="IPR036894">
    <property type="entry name" value="YbaB-like_sf"/>
</dbReference>
<dbReference type="GO" id="GO:0003677">
    <property type="term" value="F:DNA binding"/>
    <property type="evidence" value="ECO:0007669"/>
    <property type="project" value="InterPro"/>
</dbReference>
<dbReference type="Gene3D" id="3.30.1310.10">
    <property type="entry name" value="Nucleoid-associated protein YbaB-like domain"/>
    <property type="match status" value="1"/>
</dbReference>
<dbReference type="SUPFAM" id="SSF82607">
    <property type="entry name" value="YbaB-like"/>
    <property type="match status" value="1"/>
</dbReference>
<name>A0A1Q2CP67_9ACTN</name>
<dbReference type="KEGG" id="tes:BW730_10320"/>
<dbReference type="AlphaFoldDB" id="A0A1Q2CP67"/>
<evidence type="ECO:0008006" key="3">
    <source>
        <dbReference type="Google" id="ProtNLM"/>
    </source>
</evidence>
<protein>
    <recommendedName>
        <fullName evidence="3">YbaB/EbfC family DNA-binding protein</fullName>
    </recommendedName>
</protein>
<evidence type="ECO:0000313" key="2">
    <source>
        <dbReference type="Proteomes" id="UP000188145"/>
    </source>
</evidence>
<dbReference type="STRING" id="1332264.BW730_10320"/>
<sequence length="131" mass="13950">MNELEELLSKLGTELDKPLPQVEVPTVEGEGLSEDQMVRVTVSGGQVSDIAIDPRSLRKSSVELADDLKEAMNAALVAHADALMVAMQADATDPSTLNTDLDAIAGEASRSLTEYLDLMTQMMESTAAKEG</sequence>
<keyword evidence="2" id="KW-1185">Reference proteome</keyword>
<dbReference type="RefSeq" id="WP_077686165.1">
    <property type="nucleotide sequence ID" value="NZ_CP019606.1"/>
</dbReference>
<dbReference type="Pfam" id="PF02575">
    <property type="entry name" value="YbaB_DNA_bd"/>
    <property type="match status" value="1"/>
</dbReference>
<gene>
    <name evidence="1" type="ORF">BW730_10320</name>
</gene>